<geneLocation type="plasmid" evidence="3 4">
    <name>IN45P</name>
</geneLocation>
<protein>
    <submittedName>
        <fullName evidence="3">Plasmid replicase</fullName>
    </submittedName>
</protein>
<feature type="region of interest" description="Disordered" evidence="1">
    <location>
        <begin position="164"/>
        <end position="195"/>
    </location>
</feature>
<keyword evidence="3" id="KW-0614">Plasmid</keyword>
<organism evidence="3 4">
    <name type="scientific">Methylomarinovum tepidoasis</name>
    <dbReference type="NCBI Taxonomy" id="2840183"/>
    <lineage>
        <taxon>Bacteria</taxon>
        <taxon>Pseudomonadati</taxon>
        <taxon>Pseudomonadota</taxon>
        <taxon>Gammaproteobacteria</taxon>
        <taxon>Methylococcales</taxon>
        <taxon>Methylothermaceae</taxon>
        <taxon>Methylomarinovum</taxon>
    </lineage>
</organism>
<dbReference type="Gene3D" id="1.10.10.60">
    <property type="entry name" value="Homeodomain-like"/>
    <property type="match status" value="1"/>
</dbReference>
<feature type="domain" description="Primase C-terminal 1" evidence="2">
    <location>
        <begin position="82"/>
        <end position="151"/>
    </location>
</feature>
<dbReference type="InterPro" id="IPR009057">
    <property type="entry name" value="Homeodomain-like_sf"/>
</dbReference>
<dbReference type="Pfam" id="PF08708">
    <property type="entry name" value="PriCT_1"/>
    <property type="match status" value="1"/>
</dbReference>
<dbReference type="AlphaFoldDB" id="A0AAU9C9I5"/>
<dbReference type="Gene3D" id="1.10.340.50">
    <property type="match status" value="1"/>
</dbReference>
<dbReference type="Pfam" id="PF03090">
    <property type="entry name" value="Replicase"/>
    <property type="match status" value="1"/>
</dbReference>
<proteinExistence type="predicted"/>
<evidence type="ECO:0000259" key="2">
    <source>
        <dbReference type="Pfam" id="PF08708"/>
    </source>
</evidence>
<gene>
    <name evidence="3" type="ORF">MIN45_PP02</name>
</gene>
<dbReference type="KEGG" id="meiy:MIN45_PP02"/>
<reference evidence="4" key="1">
    <citation type="journal article" date="2024" name="Int. J. Syst. Evol. Microbiol.">
        <title>Methylomarinovum tepidoasis sp. nov., a moderately thermophilic methanotroph of the family Methylothermaceae isolated from a deep-sea hydrothermal field.</title>
        <authorList>
            <person name="Hirayama H."/>
            <person name="Takaki Y."/>
            <person name="Abe M."/>
            <person name="Miyazaki M."/>
            <person name="Uematsu K."/>
            <person name="Matsui Y."/>
            <person name="Takai K."/>
        </authorList>
    </citation>
    <scope>NUCLEOTIDE SEQUENCE [LARGE SCALE GENOMIC DNA]</scope>
    <source>
        <strain evidence="4">IN45</strain>
        <plasmid evidence="4">IN45P</plasmid>
    </source>
</reference>
<dbReference type="InterPro" id="IPR014820">
    <property type="entry name" value="PriCT_1"/>
</dbReference>
<sequence>MEGLNARDTPMRYLAAIESAFTATLEADPGFGGLLTKNPAYPLWHVLRGPRIGYELNELAEWVDLERFKPKRGWKVDEVGVGRNVTLFDRLRYWAYRNVLEYKKEGGLDGWNAWLSACNTRALTFNGDFAAPLDGREVWWVAKSVAKWVWQRFSLEKRQELIQRTHTPEQQARRGRKGGKKSGEVRRAMSEEKRASARLMRAQGMSYRAIAKELEVSLGIVHKWCRE</sequence>
<evidence type="ECO:0000256" key="1">
    <source>
        <dbReference type="SAM" id="MobiDB-lite"/>
    </source>
</evidence>
<keyword evidence="4" id="KW-1185">Reference proteome</keyword>
<feature type="compositionally biased region" description="Basic and acidic residues" evidence="1">
    <location>
        <begin position="181"/>
        <end position="195"/>
    </location>
</feature>
<dbReference type="SUPFAM" id="SSF46689">
    <property type="entry name" value="Homeodomain-like"/>
    <property type="match status" value="1"/>
</dbReference>
<dbReference type="InterPro" id="IPR004322">
    <property type="entry name" value="Plasmid_replicase_bac"/>
</dbReference>
<accession>A0AAU9C9I5</accession>
<dbReference type="EMBL" id="AP024719">
    <property type="protein sequence ID" value="BCX89989.1"/>
    <property type="molecule type" value="Genomic_DNA"/>
</dbReference>
<dbReference type="Proteomes" id="UP001321450">
    <property type="component" value="Plasmid IN45P"/>
</dbReference>
<evidence type="ECO:0000313" key="3">
    <source>
        <dbReference type="EMBL" id="BCX89989.1"/>
    </source>
</evidence>
<name>A0AAU9C9I5_9GAMM</name>
<evidence type="ECO:0000313" key="4">
    <source>
        <dbReference type="Proteomes" id="UP001321450"/>
    </source>
</evidence>